<dbReference type="OrthoDB" id="1884279at2"/>
<dbReference type="GO" id="GO:0016020">
    <property type="term" value="C:membrane"/>
    <property type="evidence" value="ECO:0007669"/>
    <property type="project" value="UniProtKB-SubCell"/>
</dbReference>
<evidence type="ECO:0000313" key="9">
    <source>
        <dbReference type="Proteomes" id="UP000175691"/>
    </source>
</evidence>
<dbReference type="GO" id="GO:0007165">
    <property type="term" value="P:signal transduction"/>
    <property type="evidence" value="ECO:0007669"/>
    <property type="project" value="UniProtKB-KW"/>
</dbReference>
<keyword evidence="9" id="KW-1185">Reference proteome</keyword>
<evidence type="ECO:0000256" key="4">
    <source>
        <dbReference type="PROSITE-ProRule" id="PRU00284"/>
    </source>
</evidence>
<keyword evidence="5" id="KW-1133">Transmembrane helix</keyword>
<dbReference type="RefSeq" id="WP_070126631.1">
    <property type="nucleotide sequence ID" value="NZ_MDHN01000039.1"/>
</dbReference>
<keyword evidence="5" id="KW-0472">Membrane</keyword>
<keyword evidence="2 4" id="KW-0807">Transducer</keyword>
<dbReference type="SMART" id="SM00283">
    <property type="entry name" value="MA"/>
    <property type="match status" value="1"/>
</dbReference>
<dbReference type="InterPro" id="IPR003660">
    <property type="entry name" value="HAMP_dom"/>
</dbReference>
<organism evidence="8 9">
    <name type="scientific">Alteromonas confluentis</name>
    <dbReference type="NCBI Taxonomy" id="1656094"/>
    <lineage>
        <taxon>Bacteria</taxon>
        <taxon>Pseudomonadati</taxon>
        <taxon>Pseudomonadota</taxon>
        <taxon>Gammaproteobacteria</taxon>
        <taxon>Alteromonadales</taxon>
        <taxon>Alteromonadaceae</taxon>
        <taxon>Alteromonas/Salinimonas group</taxon>
        <taxon>Alteromonas</taxon>
    </lineage>
</organism>
<name>A0A1E7Z7G5_9ALTE</name>
<evidence type="ECO:0000256" key="3">
    <source>
        <dbReference type="ARBA" id="ARBA00029447"/>
    </source>
</evidence>
<accession>A0A1E7Z7G5</accession>
<evidence type="ECO:0000256" key="2">
    <source>
        <dbReference type="ARBA" id="ARBA00023224"/>
    </source>
</evidence>
<dbReference type="Gene3D" id="1.10.287.950">
    <property type="entry name" value="Methyl-accepting chemotaxis protein"/>
    <property type="match status" value="1"/>
</dbReference>
<feature type="transmembrane region" description="Helical" evidence="5">
    <location>
        <begin position="188"/>
        <end position="207"/>
    </location>
</feature>
<evidence type="ECO:0000259" key="6">
    <source>
        <dbReference type="PROSITE" id="PS50111"/>
    </source>
</evidence>
<dbReference type="AlphaFoldDB" id="A0A1E7Z7G5"/>
<keyword evidence="5" id="KW-0812">Transmembrane</keyword>
<dbReference type="PRINTS" id="PR00260">
    <property type="entry name" value="CHEMTRNSDUCR"/>
</dbReference>
<evidence type="ECO:0000256" key="5">
    <source>
        <dbReference type="SAM" id="Phobius"/>
    </source>
</evidence>
<dbReference type="Gene3D" id="6.10.340.10">
    <property type="match status" value="1"/>
</dbReference>
<dbReference type="STRING" id="1656094.BFC18_17315"/>
<feature type="domain" description="HAMP" evidence="7">
    <location>
        <begin position="212"/>
        <end position="264"/>
    </location>
</feature>
<proteinExistence type="inferred from homology"/>
<protein>
    <submittedName>
        <fullName evidence="8">Chemotaxis protein</fullName>
    </submittedName>
</protein>
<dbReference type="SUPFAM" id="SSF58104">
    <property type="entry name" value="Methyl-accepting chemotaxis protein (MCP) signaling domain"/>
    <property type="match status" value="1"/>
</dbReference>
<gene>
    <name evidence="8" type="ORF">BFC18_17315</name>
</gene>
<evidence type="ECO:0000259" key="7">
    <source>
        <dbReference type="PROSITE" id="PS50885"/>
    </source>
</evidence>
<evidence type="ECO:0000256" key="1">
    <source>
        <dbReference type="ARBA" id="ARBA00004370"/>
    </source>
</evidence>
<feature type="domain" description="Methyl-accepting transducer" evidence="6">
    <location>
        <begin position="283"/>
        <end position="505"/>
    </location>
</feature>
<evidence type="ECO:0000313" key="8">
    <source>
        <dbReference type="EMBL" id="OFC69489.1"/>
    </source>
</evidence>
<dbReference type="PANTHER" id="PTHR32089:SF112">
    <property type="entry name" value="LYSOZYME-LIKE PROTEIN-RELATED"/>
    <property type="match status" value="1"/>
</dbReference>
<comment type="caution">
    <text evidence="8">The sequence shown here is derived from an EMBL/GenBank/DDBJ whole genome shotgun (WGS) entry which is preliminary data.</text>
</comment>
<sequence>MLKYASISRLVMTPVMAALIILVLLNVASLYKSFAVLNQFDEMENSLVQSERDVTAILNTFKTQVQEWKNTLLRGYDDESREKYWKRFQQREQEVQSGFKLLLNNTSIHPSTKTNIRAFLVAHDKMAAKYREGYQAFVDAGFNAKVGDAYVKGIDREPAQLLETVAKDIANQSFDAFASMRTDTRRTLWIILFAALALSALTAVYVINRLRNQLIKPIKNIAGFISGLAHSRYDNALNYQSDHELGVLANSARALQEKLKTSVHELRQAESQVGIAVATLRDVSAAILNGAEDQHHNSQSLNTSTEKLGEIVQSLVAITDQVAAATKQSEDNVGECFTTFSKANEGFSQLARTVNESSDIVDALQSRSNNILKVVNVINEIADQTNLLALNAAIEAARAGEHGRGFAVVADEVRALAAKTQQSTREINDILSSFESEARGAVTAMQAGKSLADINAKEASVALETLHLVVQSIKETASVVDALNAAADEQEVVLGRVEEVINSSISSSERYHELSRRNDISDAVREMETNVQRVVSSLTS</sequence>
<dbReference type="EMBL" id="MDHN01000039">
    <property type="protein sequence ID" value="OFC69489.1"/>
    <property type="molecule type" value="Genomic_DNA"/>
</dbReference>
<comment type="subcellular location">
    <subcellularLocation>
        <location evidence="1">Membrane</location>
    </subcellularLocation>
</comment>
<dbReference type="GO" id="GO:0006935">
    <property type="term" value="P:chemotaxis"/>
    <property type="evidence" value="ECO:0007669"/>
    <property type="project" value="InterPro"/>
</dbReference>
<dbReference type="InterPro" id="IPR004090">
    <property type="entry name" value="Chemotax_Me-accpt_rcpt"/>
</dbReference>
<dbReference type="Proteomes" id="UP000175691">
    <property type="component" value="Unassembled WGS sequence"/>
</dbReference>
<reference evidence="8 9" key="1">
    <citation type="submission" date="2016-08" db="EMBL/GenBank/DDBJ databases">
        <authorList>
            <person name="Seilhamer J.J."/>
        </authorList>
    </citation>
    <scope>NUCLEOTIDE SEQUENCE [LARGE SCALE GENOMIC DNA]</scope>
    <source>
        <strain evidence="8 9">KCTC 42603</strain>
    </source>
</reference>
<dbReference type="PANTHER" id="PTHR32089">
    <property type="entry name" value="METHYL-ACCEPTING CHEMOTAXIS PROTEIN MCPB"/>
    <property type="match status" value="1"/>
</dbReference>
<dbReference type="GO" id="GO:0004888">
    <property type="term" value="F:transmembrane signaling receptor activity"/>
    <property type="evidence" value="ECO:0007669"/>
    <property type="project" value="InterPro"/>
</dbReference>
<dbReference type="Pfam" id="PF00015">
    <property type="entry name" value="MCPsignal"/>
    <property type="match status" value="1"/>
</dbReference>
<dbReference type="PROSITE" id="PS50111">
    <property type="entry name" value="CHEMOTAXIS_TRANSDUC_2"/>
    <property type="match status" value="1"/>
</dbReference>
<dbReference type="PROSITE" id="PS50885">
    <property type="entry name" value="HAMP"/>
    <property type="match status" value="1"/>
</dbReference>
<dbReference type="InterPro" id="IPR004089">
    <property type="entry name" value="MCPsignal_dom"/>
</dbReference>
<feature type="transmembrane region" description="Helical" evidence="5">
    <location>
        <begin position="12"/>
        <end position="31"/>
    </location>
</feature>
<comment type="similarity">
    <text evidence="3">Belongs to the methyl-accepting chemotaxis (MCP) protein family.</text>
</comment>